<evidence type="ECO:0000259" key="3">
    <source>
        <dbReference type="PROSITE" id="PS50923"/>
    </source>
</evidence>
<keyword evidence="1" id="KW-1015">Disulfide bond</keyword>
<keyword evidence="5" id="KW-1185">Reference proteome</keyword>
<dbReference type="CDD" id="cd00033">
    <property type="entry name" value="CCP"/>
    <property type="match status" value="1"/>
</dbReference>
<dbReference type="SMART" id="SM00032">
    <property type="entry name" value="CCP"/>
    <property type="match status" value="1"/>
</dbReference>
<name>A0AAV4JLU8_9GAST</name>
<evidence type="ECO:0000256" key="1">
    <source>
        <dbReference type="ARBA" id="ARBA00023157"/>
    </source>
</evidence>
<organism evidence="4 5">
    <name type="scientific">Elysia marginata</name>
    <dbReference type="NCBI Taxonomy" id="1093978"/>
    <lineage>
        <taxon>Eukaryota</taxon>
        <taxon>Metazoa</taxon>
        <taxon>Spiralia</taxon>
        <taxon>Lophotrochozoa</taxon>
        <taxon>Mollusca</taxon>
        <taxon>Gastropoda</taxon>
        <taxon>Heterobranchia</taxon>
        <taxon>Euthyneura</taxon>
        <taxon>Panpulmonata</taxon>
        <taxon>Sacoglossa</taxon>
        <taxon>Placobranchoidea</taxon>
        <taxon>Plakobranchidae</taxon>
        <taxon>Elysia</taxon>
    </lineage>
</organism>
<evidence type="ECO:0000313" key="5">
    <source>
        <dbReference type="Proteomes" id="UP000762676"/>
    </source>
</evidence>
<evidence type="ECO:0000256" key="2">
    <source>
        <dbReference type="PROSITE-ProRule" id="PRU00302"/>
    </source>
</evidence>
<comment type="caution">
    <text evidence="4">The sequence shown here is derived from an EMBL/GenBank/DDBJ whole genome shotgun (WGS) entry which is preliminary data.</text>
</comment>
<protein>
    <submittedName>
        <fullName evidence="4">CUB and sushi domain-containing protein 2</fullName>
    </submittedName>
</protein>
<dbReference type="SUPFAM" id="SSF57535">
    <property type="entry name" value="Complement control module/SCR domain"/>
    <property type="match status" value="1"/>
</dbReference>
<feature type="non-terminal residue" evidence="4">
    <location>
        <position position="1"/>
    </location>
</feature>
<sequence length="67" mass="7391">KQCNAPVIPENADLLTLGPGFYYNDSVELKCTLGYRLENPASGRLVCGSNRTWQGLQVTCQSECHQC</sequence>
<dbReference type="InterPro" id="IPR000436">
    <property type="entry name" value="Sushi_SCR_CCP_dom"/>
</dbReference>
<dbReference type="EMBL" id="BMAT01003268">
    <property type="protein sequence ID" value="GFS22673.1"/>
    <property type="molecule type" value="Genomic_DNA"/>
</dbReference>
<evidence type="ECO:0000313" key="4">
    <source>
        <dbReference type="EMBL" id="GFS22673.1"/>
    </source>
</evidence>
<dbReference type="Gene3D" id="2.10.70.10">
    <property type="entry name" value="Complement Module, domain 1"/>
    <property type="match status" value="1"/>
</dbReference>
<dbReference type="PROSITE" id="PS50923">
    <property type="entry name" value="SUSHI"/>
    <property type="match status" value="1"/>
</dbReference>
<proteinExistence type="predicted"/>
<keyword evidence="2" id="KW-0768">Sushi</keyword>
<accession>A0AAV4JLU8</accession>
<comment type="caution">
    <text evidence="2">Lacks conserved residue(s) required for the propagation of feature annotation.</text>
</comment>
<dbReference type="AlphaFoldDB" id="A0AAV4JLU8"/>
<reference evidence="4 5" key="1">
    <citation type="journal article" date="2021" name="Elife">
        <title>Chloroplast acquisition without the gene transfer in kleptoplastic sea slugs, Plakobranchus ocellatus.</title>
        <authorList>
            <person name="Maeda T."/>
            <person name="Takahashi S."/>
            <person name="Yoshida T."/>
            <person name="Shimamura S."/>
            <person name="Takaki Y."/>
            <person name="Nagai Y."/>
            <person name="Toyoda A."/>
            <person name="Suzuki Y."/>
            <person name="Arimoto A."/>
            <person name="Ishii H."/>
            <person name="Satoh N."/>
            <person name="Nishiyama T."/>
            <person name="Hasebe M."/>
            <person name="Maruyama T."/>
            <person name="Minagawa J."/>
            <person name="Obokata J."/>
            <person name="Shigenobu S."/>
        </authorList>
    </citation>
    <scope>NUCLEOTIDE SEQUENCE [LARGE SCALE GENOMIC DNA]</scope>
</reference>
<feature type="domain" description="Sushi" evidence="3">
    <location>
        <begin position="1"/>
        <end position="62"/>
    </location>
</feature>
<dbReference type="InterPro" id="IPR035976">
    <property type="entry name" value="Sushi/SCR/CCP_sf"/>
</dbReference>
<dbReference type="Proteomes" id="UP000762676">
    <property type="component" value="Unassembled WGS sequence"/>
</dbReference>
<gene>
    <name evidence="4" type="ORF">ElyMa_001621700</name>
</gene>
<dbReference type="Pfam" id="PF00084">
    <property type="entry name" value="Sushi"/>
    <property type="match status" value="1"/>
</dbReference>